<feature type="chain" id="PRO_5012068987" description="Lipoprotein" evidence="1">
    <location>
        <begin position="22"/>
        <end position="279"/>
    </location>
</feature>
<gene>
    <name evidence="2" type="ORF">SAMN05660313_00717</name>
</gene>
<keyword evidence="1" id="KW-0732">Signal</keyword>
<name>A0A1K1MLX6_9FLAO</name>
<protein>
    <recommendedName>
        <fullName evidence="4">Lipoprotein</fullName>
    </recommendedName>
</protein>
<dbReference type="Proteomes" id="UP000183257">
    <property type="component" value="Unassembled WGS sequence"/>
</dbReference>
<dbReference type="RefSeq" id="WP_072302377.1">
    <property type="nucleotide sequence ID" value="NZ_FPIY01000001.1"/>
</dbReference>
<organism evidence="2 3">
    <name type="scientific">Cellulophaga fucicola</name>
    <dbReference type="NCBI Taxonomy" id="76595"/>
    <lineage>
        <taxon>Bacteria</taxon>
        <taxon>Pseudomonadati</taxon>
        <taxon>Bacteroidota</taxon>
        <taxon>Flavobacteriia</taxon>
        <taxon>Flavobacteriales</taxon>
        <taxon>Flavobacteriaceae</taxon>
        <taxon>Cellulophaga</taxon>
    </lineage>
</organism>
<dbReference type="PROSITE" id="PS51257">
    <property type="entry name" value="PROKAR_LIPOPROTEIN"/>
    <property type="match status" value="1"/>
</dbReference>
<proteinExistence type="predicted"/>
<evidence type="ECO:0000256" key="1">
    <source>
        <dbReference type="SAM" id="SignalP"/>
    </source>
</evidence>
<evidence type="ECO:0000313" key="2">
    <source>
        <dbReference type="EMBL" id="SFW24170.1"/>
    </source>
</evidence>
<feature type="signal peptide" evidence="1">
    <location>
        <begin position="1"/>
        <end position="21"/>
    </location>
</feature>
<keyword evidence="3" id="KW-1185">Reference proteome</keyword>
<reference evidence="3" key="1">
    <citation type="submission" date="2016-11" db="EMBL/GenBank/DDBJ databases">
        <authorList>
            <person name="Varghese N."/>
            <person name="Submissions S."/>
        </authorList>
    </citation>
    <scope>NUCLEOTIDE SEQUENCE [LARGE SCALE GENOMIC DNA]</scope>
    <source>
        <strain evidence="3">DSM 24786</strain>
    </source>
</reference>
<dbReference type="EMBL" id="FPIY01000001">
    <property type="protein sequence ID" value="SFW24170.1"/>
    <property type="molecule type" value="Genomic_DNA"/>
</dbReference>
<dbReference type="AlphaFoldDB" id="A0A1K1MLX6"/>
<accession>A0A1K1MLX6</accession>
<evidence type="ECO:0000313" key="3">
    <source>
        <dbReference type="Proteomes" id="UP000183257"/>
    </source>
</evidence>
<evidence type="ECO:0008006" key="4">
    <source>
        <dbReference type="Google" id="ProtNLM"/>
    </source>
</evidence>
<sequence length="279" mass="32415">MLKNKASLLLIFLFIAFSSCIELDKDVKIENIVKELKQGKSTLEQEKLDHNLMVIKTISTREKINKAALYDGTSINEIYLKTIEDKSFEDIEKIANDYVAEKKERIKYLEKEIKDRRAVLKNKSEKENVEMTSYTIYDYDHLQIKMEFISNTEEGKETGYIYIIELYNLESGEVLQTLGSNSDNLSELVFYNTTNFTIEKRLSKELADSIKKAGDISYPITNLTTYNIGLNYYIVELKKDPNAAFKPREEDNYTPKKSLDELKKDIMALRDLVIQLSFN</sequence>